<keyword evidence="4" id="KW-1185">Reference proteome</keyword>
<feature type="transmembrane region" description="Helical" evidence="1">
    <location>
        <begin position="256"/>
        <end position="275"/>
    </location>
</feature>
<dbReference type="Proteomes" id="UP001157440">
    <property type="component" value="Unassembled WGS sequence"/>
</dbReference>
<evidence type="ECO:0000259" key="2">
    <source>
        <dbReference type="Pfam" id="PF01757"/>
    </source>
</evidence>
<evidence type="ECO:0000313" key="4">
    <source>
        <dbReference type="Proteomes" id="UP001157440"/>
    </source>
</evidence>
<feature type="transmembrane region" description="Helical" evidence="1">
    <location>
        <begin position="166"/>
        <end position="186"/>
    </location>
</feature>
<comment type="caution">
    <text evidence="3">The sequence shown here is derived from an EMBL/GenBank/DDBJ whole genome shotgun (WGS) entry which is preliminary data.</text>
</comment>
<feature type="domain" description="Acyltransferase 3" evidence="2">
    <location>
        <begin position="39"/>
        <end position="374"/>
    </location>
</feature>
<evidence type="ECO:0000313" key="3">
    <source>
        <dbReference type="EMBL" id="GLS69168.1"/>
    </source>
</evidence>
<feature type="transmembrane region" description="Helical" evidence="1">
    <location>
        <begin position="364"/>
        <end position="388"/>
    </location>
</feature>
<feature type="transmembrane region" description="Helical" evidence="1">
    <location>
        <begin position="134"/>
        <end position="154"/>
    </location>
</feature>
<keyword evidence="1" id="KW-1133">Transmembrane helix</keyword>
<dbReference type="InterPro" id="IPR002656">
    <property type="entry name" value="Acyl_transf_3_dom"/>
</dbReference>
<dbReference type="GO" id="GO:0016747">
    <property type="term" value="F:acyltransferase activity, transferring groups other than amino-acyl groups"/>
    <property type="evidence" value="ECO:0007669"/>
    <property type="project" value="InterPro"/>
</dbReference>
<keyword evidence="1" id="KW-0812">Transmembrane</keyword>
<organism evidence="3 4">
    <name type="scientific">Methylobacterium tardum</name>
    <dbReference type="NCBI Taxonomy" id="374432"/>
    <lineage>
        <taxon>Bacteria</taxon>
        <taxon>Pseudomonadati</taxon>
        <taxon>Pseudomonadota</taxon>
        <taxon>Alphaproteobacteria</taxon>
        <taxon>Hyphomicrobiales</taxon>
        <taxon>Methylobacteriaceae</taxon>
        <taxon>Methylobacterium</taxon>
    </lineage>
</organism>
<proteinExistence type="predicted"/>
<feature type="transmembrane region" description="Helical" evidence="1">
    <location>
        <begin position="338"/>
        <end position="358"/>
    </location>
</feature>
<reference evidence="4" key="1">
    <citation type="journal article" date="2019" name="Int. J. Syst. Evol. Microbiol.">
        <title>The Global Catalogue of Microorganisms (GCM) 10K type strain sequencing project: providing services to taxonomists for standard genome sequencing and annotation.</title>
        <authorList>
            <consortium name="The Broad Institute Genomics Platform"/>
            <consortium name="The Broad Institute Genome Sequencing Center for Infectious Disease"/>
            <person name="Wu L."/>
            <person name="Ma J."/>
        </authorList>
    </citation>
    <scope>NUCLEOTIDE SEQUENCE [LARGE SCALE GENOMIC DNA]</scope>
    <source>
        <strain evidence="4">NBRC 103632</strain>
    </source>
</reference>
<gene>
    <name evidence="3" type="ORF">GCM10007890_11800</name>
</gene>
<feature type="transmembrane region" description="Helical" evidence="1">
    <location>
        <begin position="227"/>
        <end position="244"/>
    </location>
</feature>
<feature type="transmembrane region" description="Helical" evidence="1">
    <location>
        <begin position="97"/>
        <end position="114"/>
    </location>
</feature>
<dbReference type="EMBL" id="BSPL01000010">
    <property type="protein sequence ID" value="GLS69168.1"/>
    <property type="molecule type" value="Genomic_DNA"/>
</dbReference>
<protein>
    <recommendedName>
        <fullName evidence="2">Acyltransferase 3 domain-containing protein</fullName>
    </recommendedName>
</protein>
<dbReference type="Pfam" id="PF01757">
    <property type="entry name" value="Acyl_transf_3"/>
    <property type="match status" value="1"/>
</dbReference>
<feature type="transmembrane region" description="Helical" evidence="1">
    <location>
        <begin position="206"/>
        <end position="222"/>
    </location>
</feature>
<keyword evidence="1" id="KW-0472">Membrane</keyword>
<accession>A0AA37TJF8</accession>
<sequence>MPRLGLITDRVRRTIPALGRRAPDLAQQLDAHGGIGPGFHLLRHVLSVLILAHHCRVAVIGAVKPGQEALETGAAAAGAAIVAMGHGKFLGGFLQPFLYALVGMFFALSGFLIAGSALRTGKVGPFLANRGLRILPALTVEVTLCALVLGPFFTTLPLRQYFSDPLFLSYFGNIVGHVSFVLPGVFQDNPWPSIVNTNLWTLPPEFWCYLIMLGLMVCGVLATPIRLTAAVIGIAAIALGLGLYDPATYTVRHDNTHFTTWYIVLMFFFGVVLFLNARRVVMSFRIFLVCGTLYYVMMMADVLGVVSGMLLTYCMVYIGMQNFRWFDRIVRKDLSYGIYLYGFPLTQATVALLLPHLADLPKAVCFAVIFPVVLVLTASFASISWDYIEKPALKLRRFLVRKPRPAATVAQAV</sequence>
<name>A0AA37TJF8_9HYPH</name>
<dbReference type="AlphaFoldDB" id="A0AA37TJF8"/>
<evidence type="ECO:0000256" key="1">
    <source>
        <dbReference type="SAM" id="Phobius"/>
    </source>
</evidence>